<evidence type="ECO:0000313" key="3">
    <source>
        <dbReference type="Proteomes" id="UP000038204"/>
    </source>
</evidence>
<reference evidence="2 3" key="1">
    <citation type="submission" date="2015-03" db="EMBL/GenBank/DDBJ databases">
        <authorList>
            <person name="Murphy D."/>
        </authorList>
    </citation>
    <scope>NUCLEOTIDE SEQUENCE [LARGE SCALE GENOMIC DNA]</scope>
    <source>
        <strain evidence="2 3">Y233</strain>
    </source>
</reference>
<feature type="region of interest" description="Disordered" evidence="1">
    <location>
        <begin position="1"/>
        <end position="20"/>
    </location>
</feature>
<organism evidence="2 3">
    <name type="scientific">Yersinia similis</name>
    <dbReference type="NCBI Taxonomy" id="367190"/>
    <lineage>
        <taxon>Bacteria</taxon>
        <taxon>Pseudomonadati</taxon>
        <taxon>Pseudomonadota</taxon>
        <taxon>Gammaproteobacteria</taxon>
        <taxon>Enterobacterales</taxon>
        <taxon>Yersiniaceae</taxon>
        <taxon>Yersinia</taxon>
    </lineage>
</organism>
<sequence length="47" mass="5320">MHPCGSPHGPRNVLLTSKANSKSDIGYKYQKLPSLFRSPERYSSKQQ</sequence>
<gene>
    <name evidence="2" type="ORF">ERS008667_03716</name>
</gene>
<evidence type="ECO:0000313" key="2">
    <source>
        <dbReference type="EMBL" id="CNI55349.1"/>
    </source>
</evidence>
<protein>
    <submittedName>
        <fullName evidence="2">Uncharacterized protein</fullName>
    </submittedName>
</protein>
<dbReference type="AlphaFoldDB" id="A0A0T9RDP1"/>
<proteinExistence type="predicted"/>
<dbReference type="EMBL" id="CQBK01000037">
    <property type="protein sequence ID" value="CNI55349.1"/>
    <property type="molecule type" value="Genomic_DNA"/>
</dbReference>
<dbReference type="Proteomes" id="UP000038204">
    <property type="component" value="Unassembled WGS sequence"/>
</dbReference>
<accession>A0A0T9RDP1</accession>
<evidence type="ECO:0000256" key="1">
    <source>
        <dbReference type="SAM" id="MobiDB-lite"/>
    </source>
</evidence>
<name>A0A0T9RDP1_9GAMM</name>